<gene>
    <name evidence="3" type="ORF">GQ43DRAFT_38192</name>
</gene>
<feature type="region of interest" description="Disordered" evidence="1">
    <location>
        <begin position="50"/>
        <end position="93"/>
    </location>
</feature>
<evidence type="ECO:0000256" key="1">
    <source>
        <dbReference type="SAM" id="MobiDB-lite"/>
    </source>
</evidence>
<feature type="compositionally biased region" description="Low complexity" evidence="1">
    <location>
        <begin position="137"/>
        <end position="149"/>
    </location>
</feature>
<evidence type="ECO:0000313" key="4">
    <source>
        <dbReference type="Proteomes" id="UP000799536"/>
    </source>
</evidence>
<proteinExistence type="predicted"/>
<protein>
    <recommendedName>
        <fullName evidence="2">C2H2-type domain-containing protein</fullName>
    </recommendedName>
</protein>
<dbReference type="Proteomes" id="UP000799536">
    <property type="component" value="Unassembled WGS sequence"/>
</dbReference>
<feature type="domain" description="C2H2-type" evidence="2">
    <location>
        <begin position="161"/>
        <end position="188"/>
    </location>
</feature>
<reference evidence="3" key="1">
    <citation type="journal article" date="2020" name="Stud. Mycol.">
        <title>101 Dothideomycetes genomes: a test case for predicting lifestyles and emergence of pathogens.</title>
        <authorList>
            <person name="Haridas S."/>
            <person name="Albert R."/>
            <person name="Binder M."/>
            <person name="Bloem J."/>
            <person name="Labutti K."/>
            <person name="Salamov A."/>
            <person name="Andreopoulos B."/>
            <person name="Baker S."/>
            <person name="Barry K."/>
            <person name="Bills G."/>
            <person name="Bluhm B."/>
            <person name="Cannon C."/>
            <person name="Castanera R."/>
            <person name="Culley D."/>
            <person name="Daum C."/>
            <person name="Ezra D."/>
            <person name="Gonzalez J."/>
            <person name="Henrissat B."/>
            <person name="Kuo A."/>
            <person name="Liang C."/>
            <person name="Lipzen A."/>
            <person name="Lutzoni F."/>
            <person name="Magnuson J."/>
            <person name="Mondo S."/>
            <person name="Nolan M."/>
            <person name="Ohm R."/>
            <person name="Pangilinan J."/>
            <person name="Park H.-J."/>
            <person name="Ramirez L."/>
            <person name="Alfaro M."/>
            <person name="Sun H."/>
            <person name="Tritt A."/>
            <person name="Yoshinaga Y."/>
            <person name="Zwiers L.-H."/>
            <person name="Turgeon B."/>
            <person name="Goodwin S."/>
            <person name="Spatafora J."/>
            <person name="Crous P."/>
            <person name="Grigoriev I."/>
        </authorList>
    </citation>
    <scope>NUCLEOTIDE SEQUENCE</scope>
    <source>
        <strain evidence="3">ATCC 74209</strain>
    </source>
</reference>
<sequence>MSGHHYAYHYPSGHASYSYAASTSAEGYASVPAGYQPAYPASYASGQVPLSSTPSGHTHGLHGSGQLANVSHAHYPPNGSHYQTQLVQPGGYTQSTPATYYPSAYSRSSSTAYHPSYSGYERDDSVLATTESMSHLRIPSPSISRSTSSGRAKSPASGKTWTCDVPDCPSTAQFTRMADLQRHQATVHNTEPNKPFPCSVPRCSRVGPRGFTRRDHLTEHLRSYHHLDIRKRRPGERSAAPV</sequence>
<feature type="region of interest" description="Disordered" evidence="1">
    <location>
        <begin position="132"/>
        <end position="161"/>
    </location>
</feature>
<dbReference type="OrthoDB" id="2687452at2759"/>
<comment type="caution">
    <text evidence="3">The sequence shown here is derived from an EMBL/GenBank/DDBJ whole genome shotgun (WGS) entry which is preliminary data.</text>
</comment>
<dbReference type="AlphaFoldDB" id="A0A9P4MSF6"/>
<dbReference type="EMBL" id="ML993977">
    <property type="protein sequence ID" value="KAF2201411.1"/>
    <property type="molecule type" value="Genomic_DNA"/>
</dbReference>
<evidence type="ECO:0000313" key="3">
    <source>
        <dbReference type="EMBL" id="KAF2201411.1"/>
    </source>
</evidence>
<accession>A0A9P4MSF6</accession>
<dbReference type="Gene3D" id="3.30.160.60">
    <property type="entry name" value="Classic Zinc Finger"/>
    <property type="match status" value="2"/>
</dbReference>
<keyword evidence="4" id="KW-1185">Reference proteome</keyword>
<feature type="domain" description="C2H2-type" evidence="2">
    <location>
        <begin position="196"/>
        <end position="225"/>
    </location>
</feature>
<name>A0A9P4MSF6_9PLEO</name>
<feature type="compositionally biased region" description="Polar residues" evidence="1">
    <location>
        <begin position="80"/>
        <end position="93"/>
    </location>
</feature>
<dbReference type="InterPro" id="IPR013087">
    <property type="entry name" value="Znf_C2H2_type"/>
</dbReference>
<organism evidence="3 4">
    <name type="scientific">Delitschia confertaspora ATCC 74209</name>
    <dbReference type="NCBI Taxonomy" id="1513339"/>
    <lineage>
        <taxon>Eukaryota</taxon>
        <taxon>Fungi</taxon>
        <taxon>Dikarya</taxon>
        <taxon>Ascomycota</taxon>
        <taxon>Pezizomycotina</taxon>
        <taxon>Dothideomycetes</taxon>
        <taxon>Pleosporomycetidae</taxon>
        <taxon>Pleosporales</taxon>
        <taxon>Delitschiaceae</taxon>
        <taxon>Delitschia</taxon>
    </lineage>
</organism>
<dbReference type="SMART" id="SM00355">
    <property type="entry name" value="ZnF_C2H2"/>
    <property type="match status" value="2"/>
</dbReference>
<evidence type="ECO:0000259" key="2">
    <source>
        <dbReference type="SMART" id="SM00355"/>
    </source>
</evidence>